<dbReference type="EMBL" id="JASBNA010000118">
    <property type="protein sequence ID" value="KAK7676401.1"/>
    <property type="molecule type" value="Genomic_DNA"/>
</dbReference>
<sequence length="193" mass="21763">MQNIRIALIGGVGSGKCSLKQALERDSFVRREDHGKFSFQANVFSTAPANLSLDYDMTLVLFGLMEQYSPDLRQNLEAAVDLASELQTMYKINERVSLVATKYDLVPRQWSGVDLYLAREENQLVYPDDISLHKVSSITREGIDDLREPTLVRKQQLAFVYKCIYPSSERCLSDPPGSRTNAGNLKICTYSIT</sequence>
<evidence type="ECO:0000313" key="2">
    <source>
        <dbReference type="Proteomes" id="UP001385951"/>
    </source>
</evidence>
<dbReference type="Proteomes" id="UP001385951">
    <property type="component" value="Unassembled WGS sequence"/>
</dbReference>
<gene>
    <name evidence="1" type="ORF">QCA50_020619</name>
</gene>
<dbReference type="SUPFAM" id="SSF52540">
    <property type="entry name" value="P-loop containing nucleoside triphosphate hydrolases"/>
    <property type="match status" value="1"/>
</dbReference>
<dbReference type="InterPro" id="IPR027417">
    <property type="entry name" value="P-loop_NTPase"/>
</dbReference>
<evidence type="ECO:0000313" key="1">
    <source>
        <dbReference type="EMBL" id="KAK7676401.1"/>
    </source>
</evidence>
<organism evidence="1 2">
    <name type="scientific">Cerrena zonata</name>
    <dbReference type="NCBI Taxonomy" id="2478898"/>
    <lineage>
        <taxon>Eukaryota</taxon>
        <taxon>Fungi</taxon>
        <taxon>Dikarya</taxon>
        <taxon>Basidiomycota</taxon>
        <taxon>Agaricomycotina</taxon>
        <taxon>Agaricomycetes</taxon>
        <taxon>Polyporales</taxon>
        <taxon>Cerrenaceae</taxon>
        <taxon>Cerrena</taxon>
    </lineage>
</organism>
<comment type="caution">
    <text evidence="1">The sequence shown here is derived from an EMBL/GenBank/DDBJ whole genome shotgun (WGS) entry which is preliminary data.</text>
</comment>
<reference evidence="1 2" key="1">
    <citation type="submission" date="2022-09" db="EMBL/GenBank/DDBJ databases">
        <authorList>
            <person name="Palmer J.M."/>
        </authorList>
    </citation>
    <scope>NUCLEOTIDE SEQUENCE [LARGE SCALE GENOMIC DNA]</scope>
    <source>
        <strain evidence="1 2">DSM 7382</strain>
    </source>
</reference>
<keyword evidence="2" id="KW-1185">Reference proteome</keyword>
<dbReference type="AlphaFoldDB" id="A0AAW0F959"/>
<accession>A0AAW0F959</accession>
<proteinExistence type="predicted"/>
<name>A0AAW0F959_9APHY</name>
<protein>
    <submittedName>
        <fullName evidence="1">Uncharacterized protein</fullName>
    </submittedName>
</protein>